<keyword evidence="1" id="KW-0175">Coiled coil</keyword>
<evidence type="ECO:0000313" key="3">
    <source>
        <dbReference type="EMBL" id="MEC4720932.1"/>
    </source>
</evidence>
<name>A0ABU6JBB4_9BURK</name>
<evidence type="ECO:0000256" key="2">
    <source>
        <dbReference type="SAM" id="MobiDB-lite"/>
    </source>
</evidence>
<reference evidence="3 4" key="1">
    <citation type="submission" date="2023-10" db="EMBL/GenBank/DDBJ databases">
        <title>Noviherbaspirillum sp. CPCC 100848 genome assembly.</title>
        <authorList>
            <person name="Li X.Y."/>
            <person name="Fang X.M."/>
        </authorList>
    </citation>
    <scope>NUCLEOTIDE SEQUENCE [LARGE SCALE GENOMIC DNA]</scope>
    <source>
        <strain evidence="3 4">CPCC 100848</strain>
    </source>
</reference>
<feature type="coiled-coil region" evidence="1">
    <location>
        <begin position="15"/>
        <end position="56"/>
    </location>
</feature>
<accession>A0ABU6JBB4</accession>
<protein>
    <submittedName>
        <fullName evidence="3">Uncharacterized protein</fullName>
    </submittedName>
</protein>
<keyword evidence="4" id="KW-1185">Reference proteome</keyword>
<comment type="caution">
    <text evidence="3">The sequence shown here is derived from an EMBL/GenBank/DDBJ whole genome shotgun (WGS) entry which is preliminary data.</text>
</comment>
<feature type="region of interest" description="Disordered" evidence="2">
    <location>
        <begin position="117"/>
        <end position="146"/>
    </location>
</feature>
<organism evidence="3 4">
    <name type="scientific">Noviherbaspirillum album</name>
    <dbReference type="NCBI Taxonomy" id="3080276"/>
    <lineage>
        <taxon>Bacteria</taxon>
        <taxon>Pseudomonadati</taxon>
        <taxon>Pseudomonadota</taxon>
        <taxon>Betaproteobacteria</taxon>
        <taxon>Burkholderiales</taxon>
        <taxon>Oxalobacteraceae</taxon>
        <taxon>Noviherbaspirillum</taxon>
    </lineage>
</organism>
<dbReference type="Proteomes" id="UP001352263">
    <property type="component" value="Unassembled WGS sequence"/>
</dbReference>
<dbReference type="RefSeq" id="WP_326507641.1">
    <property type="nucleotide sequence ID" value="NZ_JAWIIV010000014.1"/>
</dbReference>
<dbReference type="EMBL" id="JAWIIV010000014">
    <property type="protein sequence ID" value="MEC4720932.1"/>
    <property type="molecule type" value="Genomic_DNA"/>
</dbReference>
<evidence type="ECO:0000256" key="1">
    <source>
        <dbReference type="SAM" id="Coils"/>
    </source>
</evidence>
<gene>
    <name evidence="3" type="ORF">RY831_17335</name>
</gene>
<proteinExistence type="predicted"/>
<feature type="compositionally biased region" description="Low complexity" evidence="2">
    <location>
        <begin position="132"/>
        <end position="146"/>
    </location>
</feature>
<evidence type="ECO:0000313" key="4">
    <source>
        <dbReference type="Proteomes" id="UP001352263"/>
    </source>
</evidence>
<sequence length="146" mass="15670">MEETQQQAINHGAALDDLVALVAKAAQTIAELRTRNAELTEQANRSQAEAARSVAQLESQIQRIAELENIVRLLQPAAERHLRMKAQLEARPESQGGFTANGMTYKTFDEAFDVAYPVPSPQQAVPAESSEPAGNTSSAAPSPSNS</sequence>